<dbReference type="Proteomes" id="UP000431901">
    <property type="component" value="Unassembled WGS sequence"/>
</dbReference>
<dbReference type="OrthoDB" id="3528116at2"/>
<dbReference type="AlphaFoldDB" id="A0A6I4W3E2"/>
<keyword evidence="2" id="KW-1185">Reference proteome</keyword>
<dbReference type="SUPFAM" id="SSF89392">
    <property type="entry name" value="Prokaryotic lipoproteins and lipoprotein localization factors"/>
    <property type="match status" value="1"/>
</dbReference>
<organism evidence="1 2">
    <name type="scientific">Actinomadura rayongensis</name>
    <dbReference type="NCBI Taxonomy" id="1429076"/>
    <lineage>
        <taxon>Bacteria</taxon>
        <taxon>Bacillati</taxon>
        <taxon>Actinomycetota</taxon>
        <taxon>Actinomycetes</taxon>
        <taxon>Streptosporangiales</taxon>
        <taxon>Thermomonosporaceae</taxon>
        <taxon>Actinomadura</taxon>
    </lineage>
</organism>
<reference evidence="1 2" key="1">
    <citation type="submission" date="2019-12" db="EMBL/GenBank/DDBJ databases">
        <title>Nocardia macrotermitis sp. nov. and Nocardia aurantia sp. nov., isolated from the gut of the fungus growing-termite Macrotermes natalensis.</title>
        <authorList>
            <person name="Christine B."/>
            <person name="Rene B."/>
        </authorList>
    </citation>
    <scope>NUCLEOTIDE SEQUENCE [LARGE SCALE GENOMIC DNA]</scope>
    <source>
        <strain evidence="1 2">DSM 102126</strain>
    </source>
</reference>
<evidence type="ECO:0000313" key="1">
    <source>
        <dbReference type="EMBL" id="MXQ62955.1"/>
    </source>
</evidence>
<protein>
    <recommendedName>
        <fullName evidence="3">LppX_LprAFG lipoprotein</fullName>
    </recommendedName>
</protein>
<evidence type="ECO:0008006" key="3">
    <source>
        <dbReference type="Google" id="ProtNLM"/>
    </source>
</evidence>
<dbReference type="Gene3D" id="2.50.20.20">
    <property type="match status" value="1"/>
</dbReference>
<gene>
    <name evidence="1" type="ORF">GQ466_02795</name>
</gene>
<proteinExistence type="predicted"/>
<dbReference type="RefSeq" id="WP_161101173.1">
    <property type="nucleotide sequence ID" value="NZ_JBHLYI010000002.1"/>
</dbReference>
<evidence type="ECO:0000313" key="2">
    <source>
        <dbReference type="Proteomes" id="UP000431901"/>
    </source>
</evidence>
<name>A0A6I4W3E2_9ACTN</name>
<sequence length="240" mass="25043">MPLPGDAAGLVATVGRQVRAARTFHVELVSVGEDGSRLTAGGDARTDTPAPAAQLTITDEGTTYAVLLDGAAYVRDQNAEVEPGRPWARLARSDLTAVAPSGTPDPRAGAQAADLRRMLSTLLDGVDRAFRQITADTGLAIVRAGSVSGKPADERVDGRTAHRFTGETATNAVPGDDEIAALGRAGVAKLPWKLWVDDRGLPLRFTVSLGRRGSLTTTYTRWGAPVTIQAPPANQVASIG</sequence>
<comment type="caution">
    <text evidence="1">The sequence shown here is derived from an EMBL/GenBank/DDBJ whole genome shotgun (WGS) entry which is preliminary data.</text>
</comment>
<accession>A0A6I4W3E2</accession>
<dbReference type="InterPro" id="IPR029046">
    <property type="entry name" value="LolA/LolB/LppX"/>
</dbReference>
<dbReference type="EMBL" id="WUTW01000001">
    <property type="protein sequence ID" value="MXQ62955.1"/>
    <property type="molecule type" value="Genomic_DNA"/>
</dbReference>